<sequence length="174" mass="19509">MSRPKVTPTGVERTWPETDLIVSKTDPRGVITYANETFCRVAQYTDVELVGRSQNIVRHPDMPRCIFQLLWETIAAGEEMFAYIVNLAKSGDHYWVFAHVTPSFDAAGRIVGYHSSRRAPRRDAVDKAAALYRELRAAEASRPDPKSGMAAGRAMLDAHLKTAGVAYDEYIFLF</sequence>
<evidence type="ECO:0000313" key="2">
    <source>
        <dbReference type="EMBL" id="SBW12806.1"/>
    </source>
</evidence>
<organism evidence="2">
    <name type="scientific">uncultured Alphaproteobacteria bacterium</name>
    <dbReference type="NCBI Taxonomy" id="91750"/>
    <lineage>
        <taxon>Bacteria</taxon>
        <taxon>Pseudomonadati</taxon>
        <taxon>Pseudomonadota</taxon>
        <taxon>Alphaproteobacteria</taxon>
        <taxon>environmental samples</taxon>
    </lineage>
</organism>
<dbReference type="CDD" id="cd00130">
    <property type="entry name" value="PAS"/>
    <property type="match status" value="1"/>
</dbReference>
<reference evidence="2" key="1">
    <citation type="submission" date="2016-04" db="EMBL/GenBank/DDBJ databases">
        <authorList>
            <person name="Evans L.H."/>
            <person name="Alamgir A."/>
            <person name="Owens N."/>
            <person name="Weber N.D."/>
            <person name="Virtaneva K."/>
            <person name="Barbian K."/>
            <person name="Babar A."/>
            <person name="Rosenke K."/>
        </authorList>
    </citation>
    <scope>NUCLEOTIDE SEQUENCE</scope>
    <source>
        <strain evidence="2">86</strain>
    </source>
</reference>
<dbReference type="EMBL" id="FLUO01000003">
    <property type="protein sequence ID" value="SBW12806.1"/>
    <property type="molecule type" value="Genomic_DNA"/>
</dbReference>
<evidence type="ECO:0000259" key="1">
    <source>
        <dbReference type="Pfam" id="PF00989"/>
    </source>
</evidence>
<proteinExistence type="predicted"/>
<dbReference type="InterPro" id="IPR035965">
    <property type="entry name" value="PAS-like_dom_sf"/>
</dbReference>
<dbReference type="InterPro" id="IPR000014">
    <property type="entry name" value="PAS"/>
</dbReference>
<dbReference type="NCBIfam" id="TIGR00229">
    <property type="entry name" value="sensory_box"/>
    <property type="match status" value="1"/>
</dbReference>
<protein>
    <submittedName>
        <fullName evidence="2">PAS/PAC domain</fullName>
    </submittedName>
</protein>
<gene>
    <name evidence="2" type="ORF">KL86APRO_30297</name>
</gene>
<dbReference type="AlphaFoldDB" id="A0A212KM45"/>
<dbReference type="GO" id="GO:0006355">
    <property type="term" value="P:regulation of DNA-templated transcription"/>
    <property type="evidence" value="ECO:0007669"/>
    <property type="project" value="InterPro"/>
</dbReference>
<dbReference type="SUPFAM" id="SSF55785">
    <property type="entry name" value="PYP-like sensor domain (PAS domain)"/>
    <property type="match status" value="1"/>
</dbReference>
<dbReference type="Gene3D" id="3.30.450.20">
    <property type="entry name" value="PAS domain"/>
    <property type="match status" value="1"/>
</dbReference>
<name>A0A212KM45_9PROT</name>
<dbReference type="InterPro" id="IPR013767">
    <property type="entry name" value="PAS_fold"/>
</dbReference>
<feature type="domain" description="PAS fold" evidence="1">
    <location>
        <begin position="25"/>
        <end position="113"/>
    </location>
</feature>
<dbReference type="Pfam" id="PF00989">
    <property type="entry name" value="PAS"/>
    <property type="match status" value="1"/>
</dbReference>
<accession>A0A212KM45</accession>